<evidence type="ECO:0000313" key="2">
    <source>
        <dbReference type="Proteomes" id="UP000503011"/>
    </source>
</evidence>
<evidence type="ECO:0000313" key="1">
    <source>
        <dbReference type="EMBL" id="BCB91191.1"/>
    </source>
</evidence>
<dbReference type="RefSeq" id="WP_173164032.1">
    <property type="nucleotide sequence ID" value="NZ_AP022871.1"/>
</dbReference>
<dbReference type="EMBL" id="AP022871">
    <property type="protein sequence ID" value="BCB91191.1"/>
    <property type="molecule type" value="Genomic_DNA"/>
</dbReference>
<reference evidence="1 2" key="1">
    <citation type="submission" date="2020-03" db="EMBL/GenBank/DDBJ databases">
        <title>Whole genome shotgun sequence of Phytohabitans suffuscus NBRC 105367.</title>
        <authorList>
            <person name="Komaki H."/>
            <person name="Tamura T."/>
        </authorList>
    </citation>
    <scope>NUCLEOTIDE SEQUENCE [LARGE SCALE GENOMIC DNA]</scope>
    <source>
        <strain evidence="1 2">NBRC 105367</strain>
    </source>
</reference>
<gene>
    <name evidence="1" type="ORF">Psuf_085040</name>
</gene>
<proteinExistence type="predicted"/>
<protein>
    <submittedName>
        <fullName evidence="1">Uncharacterized protein</fullName>
    </submittedName>
</protein>
<reference evidence="1 2" key="2">
    <citation type="submission" date="2020-03" db="EMBL/GenBank/DDBJ databases">
        <authorList>
            <person name="Ichikawa N."/>
            <person name="Kimura A."/>
            <person name="Kitahashi Y."/>
            <person name="Uohara A."/>
        </authorList>
    </citation>
    <scope>NUCLEOTIDE SEQUENCE [LARGE SCALE GENOMIC DNA]</scope>
    <source>
        <strain evidence="1 2">NBRC 105367</strain>
    </source>
</reference>
<accession>A0A6F8YZC5</accession>
<dbReference type="Proteomes" id="UP000503011">
    <property type="component" value="Chromosome"/>
</dbReference>
<dbReference type="AlphaFoldDB" id="A0A6F8YZC5"/>
<organism evidence="1 2">
    <name type="scientific">Phytohabitans suffuscus</name>
    <dbReference type="NCBI Taxonomy" id="624315"/>
    <lineage>
        <taxon>Bacteria</taxon>
        <taxon>Bacillati</taxon>
        <taxon>Actinomycetota</taxon>
        <taxon>Actinomycetes</taxon>
        <taxon>Micromonosporales</taxon>
        <taxon>Micromonosporaceae</taxon>
    </lineage>
</organism>
<keyword evidence="2" id="KW-1185">Reference proteome</keyword>
<sequence>MRERDLLLEEGERLRAEARARPAADAAALWRGFEKLTERYRELLPEVPVARCPFTDTPVWWPIDTAGLDGWFWEYPGGARRDPRGRPPSWVAMTGAMRLAGPVERTPFAVAPGPGAPFVVPRILGAAPRVRGVIAQVAVGRHTGWAITYFGRPAPGTRLVNLWGTDSYPVARDGLWTGRAREESGVERYDFDLEPWVGTGALLWTTPGDESATLRTGVDGCPYLGLTGPRRFALVERGQVRYAERLGVSDRG</sequence>
<name>A0A6F8YZC5_9ACTN</name>
<dbReference type="KEGG" id="psuu:Psuf_085040"/>